<dbReference type="GO" id="GO:0047372">
    <property type="term" value="F:monoacylglycerol lipase activity"/>
    <property type="evidence" value="ECO:0007669"/>
    <property type="project" value="TreeGrafter"/>
</dbReference>
<proteinExistence type="predicted"/>
<dbReference type="InterPro" id="IPR050266">
    <property type="entry name" value="AB_hydrolase_sf"/>
</dbReference>
<dbReference type="Pfam" id="PF12697">
    <property type="entry name" value="Abhydrolase_6"/>
    <property type="match status" value="1"/>
</dbReference>
<dbReference type="Gene3D" id="3.40.50.1820">
    <property type="entry name" value="alpha/beta hydrolase"/>
    <property type="match status" value="1"/>
</dbReference>
<protein>
    <submittedName>
        <fullName evidence="2">Alpha/beta hydrolase fold protein</fullName>
    </submittedName>
</protein>
<dbReference type="SUPFAM" id="SSF53474">
    <property type="entry name" value="alpha/beta-Hydrolases"/>
    <property type="match status" value="1"/>
</dbReference>
<dbReference type="PRINTS" id="PR00111">
    <property type="entry name" value="ABHYDROLASE"/>
</dbReference>
<dbReference type="GO" id="GO:0016020">
    <property type="term" value="C:membrane"/>
    <property type="evidence" value="ECO:0007669"/>
    <property type="project" value="TreeGrafter"/>
</dbReference>
<dbReference type="PRINTS" id="PR00412">
    <property type="entry name" value="EPOXHYDRLASE"/>
</dbReference>
<evidence type="ECO:0000259" key="1">
    <source>
        <dbReference type="Pfam" id="PF12697"/>
    </source>
</evidence>
<dbReference type="InterPro" id="IPR000639">
    <property type="entry name" value="Epox_hydrolase-like"/>
</dbReference>
<dbReference type="InterPro" id="IPR000073">
    <property type="entry name" value="AB_hydrolase_1"/>
</dbReference>
<dbReference type="EMBL" id="CP000378">
    <property type="protein sequence ID" value="ABF76137.1"/>
    <property type="molecule type" value="Genomic_DNA"/>
</dbReference>
<dbReference type="AlphaFoldDB" id="A0A0H2XQ70"/>
<dbReference type="PANTHER" id="PTHR43798">
    <property type="entry name" value="MONOACYLGLYCEROL LIPASE"/>
    <property type="match status" value="1"/>
</dbReference>
<dbReference type="PANTHER" id="PTHR43798:SF5">
    <property type="entry name" value="MONOACYLGLYCEROL LIPASE ABHD6"/>
    <property type="match status" value="1"/>
</dbReference>
<accession>A0A0H2XQ70</accession>
<name>A0A0H2XQ70_BURO1</name>
<dbReference type="GO" id="GO:0046464">
    <property type="term" value="P:acylglycerol catabolic process"/>
    <property type="evidence" value="ECO:0007669"/>
    <property type="project" value="TreeGrafter"/>
</dbReference>
<feature type="domain" description="AB hydrolase-1" evidence="1">
    <location>
        <begin position="20"/>
        <end position="251"/>
    </location>
</feature>
<dbReference type="ESTHER" id="burch-a0kdr9">
    <property type="family name" value="Epoxide_hydrolase"/>
</dbReference>
<keyword evidence="2" id="KW-0378">Hydrolase</keyword>
<sequence>MTTTLIRDIAVEITGEGQPVVCIHGLGGSSNNWTPVLEAFGGMRVVRLDLPGSARSALANEPLSIELYVSRVADVLSELGIEQAHIVAHSMGTIVAQHLAVQHPHLVRSLALFGPLLAPPDQGRPAIRARAALCRDRGIAGLQEIADAIVKGATSVETKSVRPVTVALVRESVMRQSPEGYAQSCLALSEASEAAIDQISVPTLLVTGDEDAVGQPALVKNMSERIDGSTLTVLRGCGHWTTFEKPAECIAELKAFYDNDK</sequence>
<gene>
    <name evidence="2" type="ordered locus">Bcen_1230</name>
</gene>
<reference evidence="2" key="1">
    <citation type="submission" date="2006-05" db="EMBL/GenBank/DDBJ databases">
        <title>Complete sequence of chromosome 1 of Burkholderia cenocepacia AU 1054.</title>
        <authorList>
            <consortium name="US DOE Joint Genome Institute"/>
            <person name="Copeland A."/>
            <person name="Lucas S."/>
            <person name="Lapidus A."/>
            <person name="Barry K."/>
            <person name="Detter J.C."/>
            <person name="Glavina del Rio T."/>
            <person name="Hammon N."/>
            <person name="Israni S."/>
            <person name="Dalin E."/>
            <person name="Tice H."/>
            <person name="Pitluck S."/>
            <person name="Chain P."/>
            <person name="Malfatti S."/>
            <person name="Shin M."/>
            <person name="Vergez L."/>
            <person name="Schmutz J."/>
            <person name="Larimer F."/>
            <person name="Land M."/>
            <person name="Hauser L."/>
            <person name="Kyrpides N."/>
            <person name="Lykidis A."/>
            <person name="LiPuma J.J."/>
            <person name="Konstantinidis K."/>
            <person name="Tiedje J.M."/>
            <person name="Richardson P."/>
        </authorList>
    </citation>
    <scope>NUCLEOTIDE SEQUENCE [LARGE SCALE GENOMIC DNA]</scope>
    <source>
        <strain evidence="2">AU 1054</strain>
    </source>
</reference>
<dbReference type="InterPro" id="IPR029058">
    <property type="entry name" value="AB_hydrolase_fold"/>
</dbReference>
<organism evidence="2">
    <name type="scientific">Burkholderia orbicola (strain AU 1054)</name>
    <dbReference type="NCBI Taxonomy" id="331271"/>
    <lineage>
        <taxon>Bacteria</taxon>
        <taxon>Pseudomonadati</taxon>
        <taxon>Pseudomonadota</taxon>
        <taxon>Betaproteobacteria</taxon>
        <taxon>Burkholderiales</taxon>
        <taxon>Burkholderiaceae</taxon>
        <taxon>Burkholderia</taxon>
        <taxon>Burkholderia cepacia complex</taxon>
        <taxon>Burkholderia orbicola</taxon>
    </lineage>
</organism>
<evidence type="ECO:0000313" key="2">
    <source>
        <dbReference type="EMBL" id="ABF76137.1"/>
    </source>
</evidence>
<dbReference type="HOGENOM" id="CLU_020336_50_3_4"/>